<dbReference type="InterPro" id="IPR001320">
    <property type="entry name" value="Iontro_rcpt_C"/>
</dbReference>
<dbReference type="OrthoDB" id="9796586at2"/>
<dbReference type="Gene3D" id="3.40.190.10">
    <property type="entry name" value="Periplasmic binding protein-like II"/>
    <property type="match status" value="2"/>
</dbReference>
<gene>
    <name evidence="4" type="ORF">H2LOC_018805</name>
</gene>
<evidence type="ECO:0000313" key="5">
    <source>
        <dbReference type="Proteomes" id="UP000309061"/>
    </source>
</evidence>
<dbReference type="KEGG" id="mhey:H2LOC_018805"/>
<name>A0A6B8KIE2_9HYPH</name>
<dbReference type="PANTHER" id="PTHR35936">
    <property type="entry name" value="MEMBRANE-BOUND LYTIC MUREIN TRANSGLYCOSYLASE F"/>
    <property type="match status" value="1"/>
</dbReference>
<evidence type="ECO:0000259" key="2">
    <source>
        <dbReference type="SMART" id="SM00062"/>
    </source>
</evidence>
<dbReference type="GO" id="GO:0015276">
    <property type="term" value="F:ligand-gated monoatomic ion channel activity"/>
    <property type="evidence" value="ECO:0007669"/>
    <property type="project" value="InterPro"/>
</dbReference>
<dbReference type="PANTHER" id="PTHR35936:SF35">
    <property type="entry name" value="L-CYSTINE-BINDING PROTEIN TCYJ"/>
    <property type="match status" value="1"/>
</dbReference>
<dbReference type="AlphaFoldDB" id="A0A6B8KIE2"/>
<protein>
    <submittedName>
        <fullName evidence="4">Transporter substrate-binding domain-containing protein</fullName>
    </submittedName>
</protein>
<evidence type="ECO:0000313" key="4">
    <source>
        <dbReference type="EMBL" id="QGM48166.1"/>
    </source>
</evidence>
<dbReference type="Pfam" id="PF00497">
    <property type="entry name" value="SBP_bac_3"/>
    <property type="match status" value="1"/>
</dbReference>
<evidence type="ECO:0000256" key="1">
    <source>
        <dbReference type="ARBA" id="ARBA00022729"/>
    </source>
</evidence>
<reference evidence="4 5" key="1">
    <citation type="submission" date="2019-11" db="EMBL/GenBank/DDBJ databases">
        <title>The genome sequence of Methylocystis heyeri.</title>
        <authorList>
            <person name="Oshkin I.Y."/>
            <person name="Miroshnikov K."/>
            <person name="Dedysh S.N."/>
        </authorList>
    </citation>
    <scope>NUCLEOTIDE SEQUENCE [LARGE SCALE GENOMIC DNA]</scope>
    <source>
        <strain evidence="4 5">H2</strain>
    </source>
</reference>
<sequence>MAGAPAQAAGPAAAETTAAPDFWDPAHIAQKPDLHGLRQLRFVTEDDYPPFNFALPDGRLTGFNVELAKAICEELDLGCTIQRRRWDLLLPSLEDGGADAAIASLAITPEHSAVADFTAPYYVTPGRFAMRVDTTLTTASPEALQDRLIAVVAGSKHEAYLNAFFPKAKLSPFENEDLARAALKSGRVNALFGDAISLSYWLNGAEAAGCCAFKGGPYVDARFFGEGAGIAVKKGAKSLRLALDYALARLAERGAYAELYLKYFPVSPF</sequence>
<feature type="domain" description="Ionotropic glutamate receptor C-terminal" evidence="3">
    <location>
        <begin position="39"/>
        <end position="266"/>
    </location>
</feature>
<dbReference type="GO" id="GO:0016020">
    <property type="term" value="C:membrane"/>
    <property type="evidence" value="ECO:0007669"/>
    <property type="project" value="InterPro"/>
</dbReference>
<dbReference type="SMART" id="SM00079">
    <property type="entry name" value="PBPe"/>
    <property type="match status" value="1"/>
</dbReference>
<keyword evidence="5" id="KW-1185">Reference proteome</keyword>
<dbReference type="SMART" id="SM00062">
    <property type="entry name" value="PBPb"/>
    <property type="match status" value="1"/>
</dbReference>
<dbReference type="Proteomes" id="UP000309061">
    <property type="component" value="Chromosome"/>
</dbReference>
<evidence type="ECO:0000259" key="3">
    <source>
        <dbReference type="SMART" id="SM00079"/>
    </source>
</evidence>
<dbReference type="EMBL" id="CP046052">
    <property type="protein sequence ID" value="QGM48166.1"/>
    <property type="molecule type" value="Genomic_DNA"/>
</dbReference>
<organism evidence="4 5">
    <name type="scientific">Methylocystis heyeri</name>
    <dbReference type="NCBI Taxonomy" id="391905"/>
    <lineage>
        <taxon>Bacteria</taxon>
        <taxon>Pseudomonadati</taxon>
        <taxon>Pseudomonadota</taxon>
        <taxon>Alphaproteobacteria</taxon>
        <taxon>Hyphomicrobiales</taxon>
        <taxon>Methylocystaceae</taxon>
        <taxon>Methylocystis</taxon>
    </lineage>
</organism>
<accession>A0A6B8KIE2</accession>
<dbReference type="SUPFAM" id="SSF53850">
    <property type="entry name" value="Periplasmic binding protein-like II"/>
    <property type="match status" value="1"/>
</dbReference>
<feature type="domain" description="Solute-binding protein family 3/N-terminal" evidence="2">
    <location>
        <begin position="39"/>
        <end position="267"/>
    </location>
</feature>
<dbReference type="InterPro" id="IPR001638">
    <property type="entry name" value="Solute-binding_3/MltF_N"/>
</dbReference>
<keyword evidence="1" id="KW-0732">Signal</keyword>
<proteinExistence type="predicted"/>